<evidence type="ECO:0000313" key="4">
    <source>
        <dbReference type="EMBL" id="GGM67151.1"/>
    </source>
</evidence>
<dbReference type="GO" id="GO:0003677">
    <property type="term" value="F:DNA binding"/>
    <property type="evidence" value="ECO:0007669"/>
    <property type="project" value="UniProtKB-UniRule"/>
</dbReference>
<organism evidence="4 5">
    <name type="scientific">Thermogymnomonas acidicola</name>
    <dbReference type="NCBI Taxonomy" id="399579"/>
    <lineage>
        <taxon>Archaea</taxon>
        <taxon>Methanobacteriati</taxon>
        <taxon>Thermoplasmatota</taxon>
        <taxon>Thermoplasmata</taxon>
        <taxon>Thermoplasmatales</taxon>
        <taxon>Thermogymnomonas</taxon>
    </lineage>
</organism>
<reference evidence="4" key="1">
    <citation type="journal article" date="2014" name="Int. J. Syst. Evol. Microbiol.">
        <title>Complete genome sequence of Corynebacterium casei LMG S-19264T (=DSM 44701T), isolated from a smear-ripened cheese.</title>
        <authorList>
            <consortium name="US DOE Joint Genome Institute (JGI-PGF)"/>
            <person name="Walter F."/>
            <person name="Albersmeier A."/>
            <person name="Kalinowski J."/>
            <person name="Ruckert C."/>
        </authorList>
    </citation>
    <scope>NUCLEOTIDE SEQUENCE</scope>
    <source>
        <strain evidence="4">JCM 13583</strain>
    </source>
</reference>
<dbReference type="PANTHER" id="PTHR10840:SF0">
    <property type="entry name" value="PROGRAMMED CELL DEATH PROTEIN 5"/>
    <property type="match status" value="1"/>
</dbReference>
<dbReference type="InterPro" id="IPR036883">
    <property type="entry name" value="PDCD5-like_sf"/>
</dbReference>
<dbReference type="InterPro" id="IPR002836">
    <property type="entry name" value="PDCD5-like"/>
</dbReference>
<protein>
    <recommendedName>
        <fullName evidence="3">DNA-binding protein GCM10007108_01500</fullName>
    </recommendedName>
</protein>
<evidence type="ECO:0000313" key="5">
    <source>
        <dbReference type="Proteomes" id="UP000632195"/>
    </source>
</evidence>
<dbReference type="Gene3D" id="1.10.8.140">
    <property type="entry name" value="PDCD5-like"/>
    <property type="match status" value="1"/>
</dbReference>
<accession>A0AA37F8P0</accession>
<proteinExistence type="inferred from homology"/>
<gene>
    <name evidence="4" type="ORF">GCM10007108_01500</name>
</gene>
<comment type="similarity">
    <text evidence="1 3">Belongs to the PDCD5 family.</text>
</comment>
<keyword evidence="2 3" id="KW-0238">DNA-binding</keyword>
<evidence type="ECO:0000256" key="2">
    <source>
        <dbReference type="ARBA" id="ARBA00023125"/>
    </source>
</evidence>
<dbReference type="PANTHER" id="PTHR10840">
    <property type="entry name" value="PROGRAMMED CELL DEATH PROTEIN 5"/>
    <property type="match status" value="1"/>
</dbReference>
<dbReference type="AlphaFoldDB" id="A0AA37F8P0"/>
<dbReference type="Pfam" id="PF01984">
    <property type="entry name" value="dsDNA_bind"/>
    <property type="match status" value="1"/>
</dbReference>
<reference evidence="4" key="2">
    <citation type="submission" date="2022-09" db="EMBL/GenBank/DDBJ databases">
        <authorList>
            <person name="Sun Q."/>
            <person name="Ohkuma M."/>
        </authorList>
    </citation>
    <scope>NUCLEOTIDE SEQUENCE</scope>
    <source>
        <strain evidence="4">JCM 13583</strain>
    </source>
</reference>
<dbReference type="SUPFAM" id="SSF46950">
    <property type="entry name" value="Double-stranded DNA-binding domain"/>
    <property type="match status" value="1"/>
</dbReference>
<dbReference type="GO" id="GO:0005829">
    <property type="term" value="C:cytosol"/>
    <property type="evidence" value="ECO:0007669"/>
    <property type="project" value="TreeGrafter"/>
</dbReference>
<dbReference type="InterPro" id="IPR022889">
    <property type="entry name" value="DNA_bind_arc"/>
</dbReference>
<dbReference type="RefSeq" id="WP_075056793.1">
    <property type="nucleotide sequence ID" value="NZ_BMNY01000001.1"/>
</dbReference>
<keyword evidence="5" id="KW-1185">Reference proteome</keyword>
<dbReference type="HAMAP" id="MF_00026">
    <property type="entry name" value="dsDNA_bind"/>
    <property type="match status" value="1"/>
</dbReference>
<dbReference type="NCBIfam" id="NF003268">
    <property type="entry name" value="PRK04239.1"/>
    <property type="match status" value="1"/>
</dbReference>
<name>A0AA37F8P0_9ARCH</name>
<evidence type="ECO:0000256" key="3">
    <source>
        <dbReference type="HAMAP-Rule" id="MF_00026"/>
    </source>
</evidence>
<dbReference type="EMBL" id="BMNY01000001">
    <property type="protein sequence ID" value="GGM67151.1"/>
    <property type="molecule type" value="Genomic_DNA"/>
</dbReference>
<evidence type="ECO:0000256" key="1">
    <source>
        <dbReference type="ARBA" id="ARBA00010490"/>
    </source>
</evidence>
<comment type="caution">
    <text evidence="4">The sequence shown here is derived from an EMBL/GenBank/DDBJ whole genome shotgun (WGS) entry which is preliminary data.</text>
</comment>
<dbReference type="PIRSF" id="PIRSF015730">
    <property type="entry name" value="TFAR19"/>
    <property type="match status" value="1"/>
</dbReference>
<sequence length="115" mass="13821">MDDDEELEALRRRKLEEMQRSLAEQQIVQERQRQIEAERARRQQILRQILDPEARERLANVRLVRPDLADSVENQLIQLASMGRINRVLTDADIRQLLERLSENKRETHIERRSK</sequence>
<dbReference type="Proteomes" id="UP000632195">
    <property type="component" value="Unassembled WGS sequence"/>
</dbReference>